<name>A0A9P6PP26_9FUNG</name>
<keyword evidence="1" id="KW-0732">Signal</keyword>
<evidence type="ECO:0000313" key="2">
    <source>
        <dbReference type="EMBL" id="KAG0250412.1"/>
    </source>
</evidence>
<gene>
    <name evidence="2" type="ORF">DFQ27_009419</name>
</gene>
<evidence type="ECO:0000313" key="3">
    <source>
        <dbReference type="Proteomes" id="UP000807716"/>
    </source>
</evidence>
<sequence length="106" mass="11958">MKLSIALVASCVLAYASANSGIICGGGQISGGDVSDLQNAIMTVPYQENVKGRYRYCRRKIEYDAKSSCIKVSEDVIYRITNPSPGFCDYYNYYGWGVELFHYWRQ</sequence>
<proteinExistence type="predicted"/>
<comment type="caution">
    <text evidence="2">The sequence shown here is derived from an EMBL/GenBank/DDBJ whole genome shotgun (WGS) entry which is preliminary data.</text>
</comment>
<feature type="chain" id="PRO_5040396147" evidence="1">
    <location>
        <begin position="19"/>
        <end position="106"/>
    </location>
</feature>
<evidence type="ECO:0000256" key="1">
    <source>
        <dbReference type="SAM" id="SignalP"/>
    </source>
</evidence>
<keyword evidence="3" id="KW-1185">Reference proteome</keyword>
<organism evidence="2 3">
    <name type="scientific">Actinomortierella ambigua</name>
    <dbReference type="NCBI Taxonomy" id="1343610"/>
    <lineage>
        <taxon>Eukaryota</taxon>
        <taxon>Fungi</taxon>
        <taxon>Fungi incertae sedis</taxon>
        <taxon>Mucoromycota</taxon>
        <taxon>Mortierellomycotina</taxon>
        <taxon>Mortierellomycetes</taxon>
        <taxon>Mortierellales</taxon>
        <taxon>Mortierellaceae</taxon>
        <taxon>Actinomortierella</taxon>
    </lineage>
</organism>
<accession>A0A9P6PP26</accession>
<protein>
    <submittedName>
        <fullName evidence="2">Uncharacterized protein</fullName>
    </submittedName>
</protein>
<dbReference type="EMBL" id="JAAAJB010000863">
    <property type="protein sequence ID" value="KAG0250412.1"/>
    <property type="molecule type" value="Genomic_DNA"/>
</dbReference>
<dbReference type="AlphaFoldDB" id="A0A9P6PP26"/>
<feature type="signal peptide" evidence="1">
    <location>
        <begin position="1"/>
        <end position="18"/>
    </location>
</feature>
<dbReference type="Proteomes" id="UP000807716">
    <property type="component" value="Unassembled WGS sequence"/>
</dbReference>
<reference evidence="2" key="1">
    <citation type="journal article" date="2020" name="Fungal Divers.">
        <title>Resolving the Mortierellaceae phylogeny through synthesis of multi-gene phylogenetics and phylogenomics.</title>
        <authorList>
            <person name="Vandepol N."/>
            <person name="Liber J."/>
            <person name="Desiro A."/>
            <person name="Na H."/>
            <person name="Kennedy M."/>
            <person name="Barry K."/>
            <person name="Grigoriev I.V."/>
            <person name="Miller A.N."/>
            <person name="O'Donnell K."/>
            <person name="Stajich J.E."/>
            <person name="Bonito G."/>
        </authorList>
    </citation>
    <scope>NUCLEOTIDE SEQUENCE</scope>
    <source>
        <strain evidence="2">BC1065</strain>
    </source>
</reference>